<proteinExistence type="predicted"/>
<organism evidence="1">
    <name type="scientific">marine sediment metagenome</name>
    <dbReference type="NCBI Taxonomy" id="412755"/>
    <lineage>
        <taxon>unclassified sequences</taxon>
        <taxon>metagenomes</taxon>
        <taxon>ecological metagenomes</taxon>
    </lineage>
</organism>
<comment type="caution">
    <text evidence="1">The sequence shown here is derived from an EMBL/GenBank/DDBJ whole genome shotgun (WGS) entry which is preliminary data.</text>
</comment>
<evidence type="ECO:0000313" key="1">
    <source>
        <dbReference type="EMBL" id="GAH04891.1"/>
    </source>
</evidence>
<dbReference type="Pfam" id="PF04860">
    <property type="entry name" value="Phage_portal"/>
    <property type="match status" value="1"/>
</dbReference>
<accession>X1C9T3</accession>
<gene>
    <name evidence="1" type="ORF">S01H4_38234</name>
</gene>
<evidence type="ECO:0008006" key="2">
    <source>
        <dbReference type="Google" id="ProtNLM"/>
    </source>
</evidence>
<protein>
    <recommendedName>
        <fullName evidence="2">Phage portal protein</fullName>
    </recommendedName>
</protein>
<dbReference type="InterPro" id="IPR006944">
    <property type="entry name" value="Phage/GTA_portal"/>
</dbReference>
<dbReference type="AlphaFoldDB" id="X1C9T3"/>
<name>X1C9T3_9ZZZZ</name>
<dbReference type="EMBL" id="BART01020607">
    <property type="protein sequence ID" value="GAH04891.1"/>
    <property type="molecule type" value="Genomic_DNA"/>
</dbReference>
<sequence length="216" mass="23938">SSGVSEVSFAEQMGNYKNSLYANQATIPGALSTDGALSDEQFERLQEQFKQNYGGTGNAGKNLLLEAGLKYTPMALSPTDLGMIKSESMTEAKICSLIGVPPELLNLTDQKNYSNYKEARRGFYTETVLPTGKQVWAALNRYFFPDGNTRFVIDKSEIDILRPEATELDTAWWMTPNQKRKAMGLSKSDDPAMDETYIPSNYVDINLMSGGDNNNL</sequence>
<feature type="non-terminal residue" evidence="1">
    <location>
        <position position="1"/>
    </location>
</feature>
<reference evidence="1" key="1">
    <citation type="journal article" date="2014" name="Front. Microbiol.">
        <title>High frequency of phylogenetically diverse reductive dehalogenase-homologous genes in deep subseafloor sedimentary metagenomes.</title>
        <authorList>
            <person name="Kawai M."/>
            <person name="Futagami T."/>
            <person name="Toyoda A."/>
            <person name="Takaki Y."/>
            <person name="Nishi S."/>
            <person name="Hori S."/>
            <person name="Arai W."/>
            <person name="Tsubouchi T."/>
            <person name="Morono Y."/>
            <person name="Uchiyama I."/>
            <person name="Ito T."/>
            <person name="Fujiyama A."/>
            <person name="Inagaki F."/>
            <person name="Takami H."/>
        </authorList>
    </citation>
    <scope>NUCLEOTIDE SEQUENCE</scope>
    <source>
        <strain evidence="1">Expedition CK06-06</strain>
    </source>
</reference>